<evidence type="ECO:0000256" key="22">
    <source>
        <dbReference type="ARBA" id="ARBA00037859"/>
    </source>
</evidence>
<accession>A0ABD3Q2I9</accession>
<keyword evidence="13" id="KW-0067">ATP-binding</keyword>
<evidence type="ECO:0000259" key="25">
    <source>
        <dbReference type="PROSITE" id="PS50893"/>
    </source>
</evidence>
<evidence type="ECO:0000256" key="2">
    <source>
        <dbReference type="ARBA" id="ARBA00004323"/>
    </source>
</evidence>
<keyword evidence="17" id="KW-0333">Golgi apparatus</keyword>
<evidence type="ECO:0000256" key="8">
    <source>
        <dbReference type="ARBA" id="ARBA00022448"/>
    </source>
</evidence>
<comment type="subcellular location">
    <subcellularLocation>
        <location evidence="2">Golgi apparatus membrane</location>
        <topology evidence="2">Single-pass type II membrane protein</topology>
    </subcellularLocation>
    <subcellularLocation>
        <location evidence="22">Golgi apparatus</location>
        <location evidence="22">Golgi stack membrane</location>
    </subcellularLocation>
    <subcellularLocation>
        <location evidence="1">Membrane</location>
        <topology evidence="1">Multi-pass membrane protein</topology>
    </subcellularLocation>
</comment>
<comment type="pathway">
    <text evidence="3">Nucleotide-sugar biosynthesis; UDP-alpha-D-xylose biosynthesis; UDP-alpha-D-xylose from UDP-alpha-D-glucuronate: step 1/1.</text>
</comment>
<evidence type="ECO:0000256" key="9">
    <source>
        <dbReference type="ARBA" id="ARBA00022692"/>
    </source>
</evidence>
<dbReference type="PROSITE" id="PS00211">
    <property type="entry name" value="ABC_TRANSPORTER_1"/>
    <property type="match status" value="2"/>
</dbReference>
<feature type="domain" description="ABC transmembrane type-1" evidence="26">
    <location>
        <begin position="702"/>
        <end position="973"/>
    </location>
</feature>
<dbReference type="InterPro" id="IPR050173">
    <property type="entry name" value="ABC_transporter_C-like"/>
</dbReference>
<evidence type="ECO:0000256" key="6">
    <source>
        <dbReference type="ARBA" id="ARBA00012290"/>
    </source>
</evidence>
<dbReference type="InterPro" id="IPR003593">
    <property type="entry name" value="AAA+_ATPase"/>
</dbReference>
<protein>
    <recommendedName>
        <fullName evidence="7">UDP-glucuronic acid decarboxylase 1</fullName>
        <ecNumber evidence="6">4.1.1.35</ecNumber>
    </recommendedName>
    <alternativeName>
        <fullName evidence="21">UDP-glucuronate decarboxylase 1</fullName>
    </alternativeName>
</protein>
<dbReference type="InterPro" id="IPR011527">
    <property type="entry name" value="ABC1_TM_dom"/>
</dbReference>
<dbReference type="CDD" id="cd18580">
    <property type="entry name" value="ABC_6TM_ABCC_D2"/>
    <property type="match status" value="1"/>
</dbReference>
<keyword evidence="20" id="KW-0456">Lyase</keyword>
<dbReference type="PROSITE" id="PS50929">
    <property type="entry name" value="ABC_TM1F"/>
    <property type="match status" value="2"/>
</dbReference>
<comment type="caution">
    <text evidence="27">The sequence shown here is derived from an EMBL/GenBank/DDBJ whole genome shotgun (WGS) entry which is preliminary data.</text>
</comment>
<keyword evidence="14" id="KW-0735">Signal-anchor</keyword>
<dbReference type="FunFam" id="3.40.50.300:FF:000838">
    <property type="entry name" value="ABC multidrug transporter (Eurofung)"/>
    <property type="match status" value="1"/>
</dbReference>
<dbReference type="InterPro" id="IPR017871">
    <property type="entry name" value="ABC_transporter-like_CS"/>
</dbReference>
<dbReference type="PANTHER" id="PTHR24223:SF456">
    <property type="entry name" value="MULTIDRUG RESISTANCE-ASSOCIATED PROTEIN LETHAL(2)03659"/>
    <property type="match status" value="1"/>
</dbReference>
<evidence type="ECO:0000256" key="5">
    <source>
        <dbReference type="ARBA" id="ARBA00009726"/>
    </source>
</evidence>
<dbReference type="Gene3D" id="3.40.50.720">
    <property type="entry name" value="NAD(P)-binding Rossmann-like Domain"/>
    <property type="match status" value="1"/>
</dbReference>
<organism evidence="27 28">
    <name type="scientific">Cyclotella cryptica</name>
    <dbReference type="NCBI Taxonomy" id="29204"/>
    <lineage>
        <taxon>Eukaryota</taxon>
        <taxon>Sar</taxon>
        <taxon>Stramenopiles</taxon>
        <taxon>Ochrophyta</taxon>
        <taxon>Bacillariophyta</taxon>
        <taxon>Coscinodiscophyceae</taxon>
        <taxon>Thalassiosirophycidae</taxon>
        <taxon>Stephanodiscales</taxon>
        <taxon>Stephanodiscaceae</taxon>
        <taxon>Cyclotella</taxon>
    </lineage>
</organism>
<feature type="domain" description="ABC transporter" evidence="25">
    <location>
        <begin position="408"/>
        <end position="641"/>
    </location>
</feature>
<feature type="transmembrane region" description="Helical" evidence="24">
    <location>
        <begin position="93"/>
        <end position="112"/>
    </location>
</feature>
<feature type="transmembrane region" description="Helical" evidence="24">
    <location>
        <begin position="314"/>
        <end position="333"/>
    </location>
</feature>
<dbReference type="CDD" id="cd03250">
    <property type="entry name" value="ABCC_MRP_domain1"/>
    <property type="match status" value="1"/>
</dbReference>
<dbReference type="FunFam" id="3.40.50.300:FF:000973">
    <property type="entry name" value="Multidrug resistance-associated protein 4"/>
    <property type="match status" value="1"/>
</dbReference>
<dbReference type="InterPro" id="IPR044746">
    <property type="entry name" value="ABCC_6TM_D1"/>
</dbReference>
<feature type="transmembrane region" description="Helical" evidence="24">
    <location>
        <begin position="820"/>
        <end position="853"/>
    </location>
</feature>
<dbReference type="FunFam" id="1.20.1560.10:FF:000013">
    <property type="entry name" value="ABC transporter C family member 2"/>
    <property type="match status" value="1"/>
</dbReference>
<evidence type="ECO:0000256" key="21">
    <source>
        <dbReference type="ARBA" id="ARBA00031585"/>
    </source>
</evidence>
<dbReference type="Proteomes" id="UP001516023">
    <property type="component" value="Unassembled WGS sequence"/>
</dbReference>
<evidence type="ECO:0000256" key="15">
    <source>
        <dbReference type="ARBA" id="ARBA00022989"/>
    </source>
</evidence>
<dbReference type="Pfam" id="PF16363">
    <property type="entry name" value="GDP_Man_Dehyd"/>
    <property type="match status" value="1"/>
</dbReference>
<evidence type="ECO:0000256" key="3">
    <source>
        <dbReference type="ARBA" id="ARBA00005100"/>
    </source>
</evidence>
<dbReference type="Gene3D" id="1.20.1560.10">
    <property type="entry name" value="ABC transporter type 1, transmembrane domain"/>
    <property type="match status" value="2"/>
</dbReference>
<dbReference type="Pfam" id="PF00005">
    <property type="entry name" value="ABC_tran"/>
    <property type="match status" value="2"/>
</dbReference>
<dbReference type="InterPro" id="IPR027417">
    <property type="entry name" value="P-loop_NTPase"/>
</dbReference>
<evidence type="ECO:0000256" key="14">
    <source>
        <dbReference type="ARBA" id="ARBA00022968"/>
    </source>
</evidence>
<evidence type="ECO:0000313" key="27">
    <source>
        <dbReference type="EMBL" id="KAL3794663.1"/>
    </source>
</evidence>
<evidence type="ECO:0000256" key="24">
    <source>
        <dbReference type="SAM" id="Phobius"/>
    </source>
</evidence>
<dbReference type="InterPro" id="IPR044726">
    <property type="entry name" value="ABCC_6TM_D2"/>
</dbReference>
<dbReference type="CDD" id="cd03244">
    <property type="entry name" value="ABCC_MRP_domain2"/>
    <property type="match status" value="1"/>
</dbReference>
<evidence type="ECO:0000256" key="12">
    <source>
        <dbReference type="ARBA" id="ARBA00022793"/>
    </source>
</evidence>
<evidence type="ECO:0000256" key="17">
    <source>
        <dbReference type="ARBA" id="ARBA00023034"/>
    </source>
</evidence>
<evidence type="ECO:0000256" key="1">
    <source>
        <dbReference type="ARBA" id="ARBA00004141"/>
    </source>
</evidence>
<evidence type="ECO:0000256" key="4">
    <source>
        <dbReference type="ARBA" id="ARBA00007505"/>
    </source>
</evidence>
<sequence length="1592" mass="176182">MTRSDATSPLSRASLWSQFWFGWNKPLLDLGRKRPLISSDLPPLDEEDQSRHAREYVEKLWAHEREAARGKRKASLARAMALDYFRTTWTSRLLIVLNSLVKIGQAVFLGILLDRLEDPQGSGAYIWAAAIIGCGLIAFPTKQHSFFMLYRKGNQFRTGLTAAIYAKTLRLPSIRNHDSTTYGRLTNLASNDIERFVLTAIYVNLLIASPVEISTILVVGIWTIGPVFCFGYALLIMVLVPLQFWLSRRFVFLRHKVAHLTDARVTMVSQAITGARVLKLQGWELELERKISAVRTQEVKQLQTTNRLKACNDAIYYVSSLVVSVSVLALYVGGLGGTLTPRIVFTSFTLWNLLQYSVTKHIPNAIMGLSECYVSCQRIQTFLDLPEQQEKQSSLRVLEGVKNETPCLEISDATTCYWDSTNTSSTPTIALKTMIPLSFYSGKLYCVIGKVGSGKSAFLQALIGELPTSSGSIHRHVSKSISYAAQDPWIMDGTARQNITMGLPFDLNWYNSVVRACSLESDFNSFPQGDETIVGDRGVQCSGGQKARLALARAIYCDSDILVLDDPLSAVDAKVARTIYSGAIQELGLQRGKCVILATHQLQFAVANEHCILLDAGKLVCCASFSECISKSSVDLSEALQADATLAPDDDIGTTRDSAEETREIEFMQSTTTVDSFAEKRQTGVISKRTWLSYIEALGGSVVFALFLLVFSATQAIFLTTMTYVGLWAQAPEDEQITGRWFGIVLGLTTGTVTLAIVRAQLSFHLFLQASKKLHNAMLFSVLRATIEFYDTNPLGRVLNRFASDVGIIDEQLPLVVYDFGVGFIMFVASIITAMTILPLVLAVFPFLLWAFVRLRQIFVMTTRELKRLEGLGKSPIYAMMSETMDGIGTIRTNSKHAYFSVKFESLHDNLIKAQFAFIAVSRWFATKLDFLSFLFLTTSTLSAVIISDQGWFNLDPAVLGLALSLLLQLAGANFPYMVRQSAEVTNQMVSVERVWEFGHSIPQEAPLFTDFDKNLMNWPEEPSVTVSSVSTRYRENLPLCLEDVSFTIKPGERVGVVGRTGAGKTSLLQVMFRVLEVENGSIFIGGVDTSKLGLHKLRTSMAVITQSPVLFSGCTVRENLDPYPQGYGELEDKRLENALRAVHMWETIQNIPDGLDGVVREGGSNFSVGQRQLLCLARALLSNNRILVLDEATANVDQATDSLVQQTLRERFNTATIIAIAHRLDTIIDYDKVLVLGNGKVLEFGPPAQLVDRDGHFTSMVESTGQAMASALRQKVKNDNRQSALDVKTYTICSLTMSADSSHIKRSLSSNGADDDKDSKKARVERFVADQQLLCSQSIPTPHTPHVIQTTRLPDALRKKILVTVGAGFVGSHLVDLLMSQGHEVVVLNTFFTGRKANVEHWLHHPNFSLVRHDVTQPILLEVDQIYHLACLASPPHYQYNPVKTIKTSTMGTINMLGLAKRVKARILLASTSEIYGDPTVHPQPESYWGNVNTIGPRACYDEGKRVAETMMYAYKNQNGVSIRREDGMAGNLDRRTVTAVLEGREARPWEEVDAANDAVALVVVVAAETVLLLAVDDVEGVGVMSKKDDG</sequence>
<evidence type="ECO:0000256" key="7">
    <source>
        <dbReference type="ARBA" id="ARBA00018816"/>
    </source>
</evidence>
<dbReference type="SUPFAM" id="SSF51735">
    <property type="entry name" value="NAD(P)-binding Rossmann-fold domains"/>
    <property type="match status" value="1"/>
</dbReference>
<feature type="transmembrane region" description="Helical" evidence="24">
    <location>
        <begin position="741"/>
        <end position="762"/>
    </location>
</feature>
<dbReference type="InterPro" id="IPR036640">
    <property type="entry name" value="ABC1_TM_sf"/>
</dbReference>
<dbReference type="InterPro" id="IPR016040">
    <property type="entry name" value="NAD(P)-bd_dom"/>
</dbReference>
<dbReference type="InterPro" id="IPR036291">
    <property type="entry name" value="NAD(P)-bd_dom_sf"/>
</dbReference>
<name>A0ABD3Q2I9_9STRA</name>
<dbReference type="GO" id="GO:0048040">
    <property type="term" value="F:UDP-glucuronate decarboxylase activity"/>
    <property type="evidence" value="ECO:0007669"/>
    <property type="project" value="UniProtKB-EC"/>
</dbReference>
<keyword evidence="19" id="KW-0325">Glycoprotein</keyword>
<dbReference type="SUPFAM" id="SSF52540">
    <property type="entry name" value="P-loop containing nucleoside triphosphate hydrolases"/>
    <property type="match status" value="2"/>
</dbReference>
<dbReference type="GO" id="GO:0032580">
    <property type="term" value="C:Golgi cisterna membrane"/>
    <property type="evidence" value="ECO:0007669"/>
    <property type="project" value="UniProtKB-SubCell"/>
</dbReference>
<dbReference type="GO" id="GO:0005524">
    <property type="term" value="F:ATP binding"/>
    <property type="evidence" value="ECO:0007669"/>
    <property type="project" value="UniProtKB-KW"/>
</dbReference>
<dbReference type="EMBL" id="JABMIG020000078">
    <property type="protein sequence ID" value="KAL3794663.1"/>
    <property type="molecule type" value="Genomic_DNA"/>
</dbReference>
<feature type="transmembrane region" description="Helical" evidence="24">
    <location>
        <begin position="224"/>
        <end position="246"/>
    </location>
</feature>
<reference evidence="27 28" key="1">
    <citation type="journal article" date="2020" name="G3 (Bethesda)">
        <title>Improved Reference Genome for Cyclotella cryptica CCMP332, a Model for Cell Wall Morphogenesis, Salinity Adaptation, and Lipid Production in Diatoms (Bacillariophyta).</title>
        <authorList>
            <person name="Roberts W.R."/>
            <person name="Downey K.M."/>
            <person name="Ruck E.C."/>
            <person name="Traller J.C."/>
            <person name="Alverson A.J."/>
        </authorList>
    </citation>
    <scope>NUCLEOTIDE SEQUENCE [LARGE SCALE GENOMIC DNA]</scope>
    <source>
        <strain evidence="27 28">CCMP332</strain>
    </source>
</reference>
<evidence type="ECO:0000313" key="28">
    <source>
        <dbReference type="Proteomes" id="UP001516023"/>
    </source>
</evidence>
<evidence type="ECO:0000256" key="13">
    <source>
        <dbReference type="ARBA" id="ARBA00022840"/>
    </source>
</evidence>
<dbReference type="SUPFAM" id="SSF90123">
    <property type="entry name" value="ABC transporter transmembrane region"/>
    <property type="match status" value="2"/>
</dbReference>
<keyword evidence="10" id="KW-0677">Repeat</keyword>
<dbReference type="InterPro" id="IPR003439">
    <property type="entry name" value="ABC_transporter-like_ATP-bd"/>
</dbReference>
<dbReference type="PANTHER" id="PTHR24223">
    <property type="entry name" value="ATP-BINDING CASSETTE SUB-FAMILY C"/>
    <property type="match status" value="1"/>
</dbReference>
<feature type="transmembrane region" description="Helical" evidence="24">
    <location>
        <begin position="697"/>
        <end position="721"/>
    </location>
</feature>
<proteinExistence type="inferred from homology"/>
<dbReference type="PROSITE" id="PS50893">
    <property type="entry name" value="ABC_TRANSPORTER_2"/>
    <property type="match status" value="2"/>
</dbReference>
<keyword evidence="16" id="KW-0520">NAD</keyword>
<evidence type="ECO:0000256" key="10">
    <source>
        <dbReference type="ARBA" id="ARBA00022737"/>
    </source>
</evidence>
<evidence type="ECO:0000259" key="26">
    <source>
        <dbReference type="PROSITE" id="PS50929"/>
    </source>
</evidence>
<dbReference type="Pfam" id="PF00664">
    <property type="entry name" value="ABC_membrane"/>
    <property type="match status" value="2"/>
</dbReference>
<feature type="transmembrane region" description="Helical" evidence="24">
    <location>
        <begin position="929"/>
        <end position="947"/>
    </location>
</feature>
<keyword evidence="11" id="KW-0547">Nucleotide-binding</keyword>
<keyword evidence="28" id="KW-1185">Reference proteome</keyword>
<evidence type="ECO:0000256" key="18">
    <source>
        <dbReference type="ARBA" id="ARBA00023136"/>
    </source>
</evidence>
<evidence type="ECO:0000256" key="11">
    <source>
        <dbReference type="ARBA" id="ARBA00022741"/>
    </source>
</evidence>
<evidence type="ECO:0000256" key="16">
    <source>
        <dbReference type="ARBA" id="ARBA00023027"/>
    </source>
</evidence>
<dbReference type="EC" id="4.1.1.35" evidence="6"/>
<comment type="similarity">
    <text evidence="4">Belongs to the NAD(P)-dependent epimerase/dehydratase family. UDP-glucuronic acid decarboxylase subfamily.</text>
</comment>
<gene>
    <name evidence="27" type="ORF">HJC23_010091</name>
</gene>
<keyword evidence="18 24" id="KW-0472">Membrane</keyword>
<keyword evidence="15 24" id="KW-1133">Transmembrane helix</keyword>
<dbReference type="GO" id="GO:0000139">
    <property type="term" value="C:Golgi membrane"/>
    <property type="evidence" value="ECO:0007669"/>
    <property type="project" value="UniProtKB-SubCell"/>
</dbReference>
<feature type="domain" description="ABC transmembrane type-1" evidence="26">
    <location>
        <begin position="93"/>
        <end position="350"/>
    </location>
</feature>
<comment type="catalytic activity">
    <reaction evidence="23">
        <text>UDP-alpha-D-glucuronate + H(+) = UDP-alpha-D-xylose + CO2</text>
        <dbReference type="Rhea" id="RHEA:23916"/>
        <dbReference type="ChEBI" id="CHEBI:15378"/>
        <dbReference type="ChEBI" id="CHEBI:16526"/>
        <dbReference type="ChEBI" id="CHEBI:57632"/>
        <dbReference type="ChEBI" id="CHEBI:58052"/>
        <dbReference type="EC" id="4.1.1.35"/>
    </reaction>
    <physiologicalReaction direction="left-to-right" evidence="23">
        <dbReference type="Rhea" id="RHEA:23917"/>
    </physiologicalReaction>
</comment>
<comment type="similarity">
    <text evidence="5">Belongs to the ABC transporter superfamily. ABCC family. Conjugate transporter (TC 3.A.1.208) subfamily.</text>
</comment>
<evidence type="ECO:0000256" key="20">
    <source>
        <dbReference type="ARBA" id="ARBA00023239"/>
    </source>
</evidence>
<dbReference type="FunFam" id="3.40.50.720:FF:000065">
    <property type="entry name" value="UDP-glucuronic acid decarboxylase 1"/>
    <property type="match status" value="1"/>
</dbReference>
<keyword evidence="8" id="KW-0813">Transport</keyword>
<keyword evidence="9 24" id="KW-0812">Transmembrane</keyword>
<evidence type="ECO:0000256" key="23">
    <source>
        <dbReference type="ARBA" id="ARBA00049410"/>
    </source>
</evidence>
<feature type="transmembrane region" description="Helical" evidence="24">
    <location>
        <begin position="124"/>
        <end position="141"/>
    </location>
</feature>
<evidence type="ECO:0000256" key="19">
    <source>
        <dbReference type="ARBA" id="ARBA00023180"/>
    </source>
</evidence>
<keyword evidence="12" id="KW-0210">Decarboxylase</keyword>
<feature type="domain" description="ABC transporter" evidence="25">
    <location>
        <begin position="1025"/>
        <end position="1264"/>
    </location>
</feature>
<dbReference type="CDD" id="cd18579">
    <property type="entry name" value="ABC_6TM_ABCC_D1"/>
    <property type="match status" value="1"/>
</dbReference>
<dbReference type="SMART" id="SM00382">
    <property type="entry name" value="AAA"/>
    <property type="match status" value="2"/>
</dbReference>
<feature type="transmembrane region" description="Helical" evidence="24">
    <location>
        <begin position="196"/>
        <end position="218"/>
    </location>
</feature>
<dbReference type="Gene3D" id="3.40.50.300">
    <property type="entry name" value="P-loop containing nucleotide triphosphate hydrolases"/>
    <property type="match status" value="2"/>
</dbReference>